<gene>
    <name evidence="1" type="ORF">LCGC14_1852270</name>
</gene>
<reference evidence="1" key="1">
    <citation type="journal article" date="2015" name="Nature">
        <title>Complex archaea that bridge the gap between prokaryotes and eukaryotes.</title>
        <authorList>
            <person name="Spang A."/>
            <person name="Saw J.H."/>
            <person name="Jorgensen S.L."/>
            <person name="Zaremba-Niedzwiedzka K."/>
            <person name="Martijn J."/>
            <person name="Lind A.E."/>
            <person name="van Eijk R."/>
            <person name="Schleper C."/>
            <person name="Guy L."/>
            <person name="Ettema T.J."/>
        </authorList>
    </citation>
    <scope>NUCLEOTIDE SEQUENCE</scope>
</reference>
<protein>
    <submittedName>
        <fullName evidence="1">Uncharacterized protein</fullName>
    </submittedName>
</protein>
<proteinExistence type="predicted"/>
<name>A0A0F9J988_9ZZZZ</name>
<feature type="non-terminal residue" evidence="1">
    <location>
        <position position="1"/>
    </location>
</feature>
<accession>A0A0F9J988</accession>
<dbReference type="EMBL" id="LAZR01018619">
    <property type="protein sequence ID" value="KKL95672.1"/>
    <property type="molecule type" value="Genomic_DNA"/>
</dbReference>
<comment type="caution">
    <text evidence="1">The sequence shown here is derived from an EMBL/GenBank/DDBJ whole genome shotgun (WGS) entry which is preliminary data.</text>
</comment>
<dbReference type="AlphaFoldDB" id="A0A0F9J988"/>
<sequence>HTYYKIDVFIKKYINSLITMFIGIKND</sequence>
<evidence type="ECO:0000313" key="1">
    <source>
        <dbReference type="EMBL" id="KKL95672.1"/>
    </source>
</evidence>
<organism evidence="1">
    <name type="scientific">marine sediment metagenome</name>
    <dbReference type="NCBI Taxonomy" id="412755"/>
    <lineage>
        <taxon>unclassified sequences</taxon>
        <taxon>metagenomes</taxon>
        <taxon>ecological metagenomes</taxon>
    </lineage>
</organism>